<proteinExistence type="predicted"/>
<dbReference type="Gramene" id="A07p25880.2_BraZ1">
    <property type="protein sequence ID" value="A07p25880.2_BraZ1.CDS"/>
    <property type="gene ID" value="A07g25880.2_BraZ1"/>
</dbReference>
<accession>A0A8D9HSS6</accession>
<evidence type="ECO:0000313" key="2">
    <source>
        <dbReference type="Proteomes" id="UP000694005"/>
    </source>
</evidence>
<dbReference type="EMBL" id="LS974623">
    <property type="protein sequence ID" value="CAG7902944.1"/>
    <property type="molecule type" value="Genomic_DNA"/>
</dbReference>
<organism evidence="1 2">
    <name type="scientific">Brassica campestris</name>
    <name type="common">Field mustard</name>
    <dbReference type="NCBI Taxonomy" id="3711"/>
    <lineage>
        <taxon>Eukaryota</taxon>
        <taxon>Viridiplantae</taxon>
        <taxon>Streptophyta</taxon>
        <taxon>Embryophyta</taxon>
        <taxon>Tracheophyta</taxon>
        <taxon>Spermatophyta</taxon>
        <taxon>Magnoliopsida</taxon>
        <taxon>eudicotyledons</taxon>
        <taxon>Gunneridae</taxon>
        <taxon>Pentapetalae</taxon>
        <taxon>rosids</taxon>
        <taxon>malvids</taxon>
        <taxon>Brassicales</taxon>
        <taxon>Brassicaceae</taxon>
        <taxon>Brassiceae</taxon>
        <taxon>Brassica</taxon>
    </lineage>
</organism>
<evidence type="ECO:0000313" key="1">
    <source>
        <dbReference type="EMBL" id="CAG7902944.1"/>
    </source>
</evidence>
<dbReference type="AlphaFoldDB" id="A0A8D9HSS6"/>
<protein>
    <submittedName>
        <fullName evidence="1">Uncharacterized protein</fullName>
    </submittedName>
</protein>
<dbReference type="Proteomes" id="UP000694005">
    <property type="component" value="Chromosome A07"/>
</dbReference>
<gene>
    <name evidence="1" type="ORF">BRAPAZ1V2_A07P25880.2</name>
</gene>
<sequence length="77" mass="8857">WSSLSVVGSLFSSEIVLWWRVKACWFCLFRGVLQVSSWALRRLSLSVKLLRRWGLLYMGFRFNGCNGPVKRFGGGNL</sequence>
<name>A0A8D9HSS6_BRACM</name>
<feature type="non-terminal residue" evidence="1">
    <location>
        <position position="1"/>
    </location>
</feature>
<reference evidence="1 2" key="1">
    <citation type="submission" date="2021-07" db="EMBL/GenBank/DDBJ databases">
        <authorList>
            <consortium name="Genoscope - CEA"/>
            <person name="William W."/>
        </authorList>
    </citation>
    <scope>NUCLEOTIDE SEQUENCE [LARGE SCALE GENOMIC DNA]</scope>
</reference>